<evidence type="ECO:0000256" key="1">
    <source>
        <dbReference type="ARBA" id="ARBA00022723"/>
    </source>
</evidence>
<dbReference type="AlphaFoldDB" id="A0A922DXK8"/>
<dbReference type="PROSITE" id="PS50115">
    <property type="entry name" value="ARFGAP"/>
    <property type="match status" value="1"/>
</dbReference>
<comment type="caution">
    <text evidence="7">The sequence shown here is derived from an EMBL/GenBank/DDBJ whole genome shotgun (WGS) entry which is preliminary data.</text>
</comment>
<dbReference type="InterPro" id="IPR044820">
    <property type="entry name" value="AGD14-like"/>
</dbReference>
<evidence type="ECO:0000259" key="6">
    <source>
        <dbReference type="PROSITE" id="PS50115"/>
    </source>
</evidence>
<dbReference type="InterPro" id="IPR038508">
    <property type="entry name" value="ArfGAP_dom_sf"/>
</dbReference>
<dbReference type="InterPro" id="IPR037278">
    <property type="entry name" value="ARFGAP/RecO"/>
</dbReference>
<feature type="compositionally biased region" description="Basic and acidic residues" evidence="5">
    <location>
        <begin position="122"/>
        <end position="132"/>
    </location>
</feature>
<feature type="region of interest" description="Disordered" evidence="5">
    <location>
        <begin position="122"/>
        <end position="163"/>
    </location>
</feature>
<gene>
    <name evidence="7" type="ORF">I3842_10G124400</name>
</gene>
<dbReference type="PRINTS" id="PR00405">
    <property type="entry name" value="REVINTRACTNG"/>
</dbReference>
<evidence type="ECO:0000313" key="7">
    <source>
        <dbReference type="EMBL" id="KAG6692639.1"/>
    </source>
</evidence>
<dbReference type="PANTHER" id="PTHR46085:SF4">
    <property type="entry name" value="ADP-RIBOSYLATION FACTOR GTPASE-ACTIVATING PROTEIN AGD14-RELATED"/>
    <property type="match status" value="1"/>
</dbReference>
<feature type="region of interest" description="Disordered" evidence="5">
    <location>
        <begin position="220"/>
        <end position="250"/>
    </location>
</feature>
<dbReference type="PANTHER" id="PTHR46085">
    <property type="entry name" value="ARFGAP/RECO-RELATED"/>
    <property type="match status" value="1"/>
</dbReference>
<keyword evidence="3" id="KW-0862">Zinc</keyword>
<feature type="region of interest" description="Disordered" evidence="5">
    <location>
        <begin position="418"/>
        <end position="466"/>
    </location>
</feature>
<evidence type="ECO:0000256" key="4">
    <source>
        <dbReference type="PROSITE-ProRule" id="PRU00288"/>
    </source>
</evidence>
<reference evidence="7" key="1">
    <citation type="submission" date="2021-01" db="EMBL/GenBank/DDBJ databases">
        <authorList>
            <person name="Lovell J.T."/>
            <person name="Bentley N."/>
            <person name="Bhattarai G."/>
            <person name="Jenkins J.W."/>
            <person name="Sreedasyam A."/>
            <person name="Alarcon Y."/>
            <person name="Bock C."/>
            <person name="Boston L."/>
            <person name="Carlson J."/>
            <person name="Cervantes K."/>
            <person name="Clermont K."/>
            <person name="Krom N."/>
            <person name="Kubenka K."/>
            <person name="Mamidi S."/>
            <person name="Mattison C."/>
            <person name="Monteros M."/>
            <person name="Pisani C."/>
            <person name="Plott C."/>
            <person name="Rajasekar S."/>
            <person name="Rhein H.S."/>
            <person name="Rohla C."/>
            <person name="Song M."/>
            <person name="Hilaire R.S."/>
            <person name="Shu S."/>
            <person name="Wells L."/>
            <person name="Wang X."/>
            <person name="Webber J."/>
            <person name="Heerema R.J."/>
            <person name="Klein P."/>
            <person name="Conner P."/>
            <person name="Grauke L."/>
            <person name="Grimwood J."/>
            <person name="Schmutz J."/>
            <person name="Randall J.J."/>
        </authorList>
    </citation>
    <scope>NUCLEOTIDE SEQUENCE</scope>
    <source>
        <tissue evidence="7">Leaf</tissue>
    </source>
</reference>
<dbReference type="FunFam" id="1.10.220.150:FF:000005">
    <property type="entry name" value="Arf-GAP domain and FG repeat-containing protein 1"/>
    <property type="match status" value="1"/>
</dbReference>
<evidence type="ECO:0000313" key="8">
    <source>
        <dbReference type="Proteomes" id="UP000811246"/>
    </source>
</evidence>
<evidence type="ECO:0000256" key="2">
    <source>
        <dbReference type="ARBA" id="ARBA00022771"/>
    </source>
</evidence>
<accession>A0A922DXK8</accession>
<name>A0A922DXK8_CARIL</name>
<evidence type="ECO:0000256" key="3">
    <source>
        <dbReference type="ARBA" id="ARBA00022833"/>
    </source>
</evidence>
<dbReference type="SUPFAM" id="SSF57863">
    <property type="entry name" value="ArfGap/RecO-like zinc finger"/>
    <property type="match status" value="1"/>
</dbReference>
<feature type="compositionally biased region" description="Low complexity" evidence="5">
    <location>
        <begin position="149"/>
        <end position="161"/>
    </location>
</feature>
<dbReference type="EMBL" id="CM031834">
    <property type="protein sequence ID" value="KAG6692639.1"/>
    <property type="molecule type" value="Genomic_DNA"/>
</dbReference>
<dbReference type="Gene3D" id="1.10.220.150">
    <property type="entry name" value="Arf GTPase activating protein"/>
    <property type="match status" value="1"/>
</dbReference>
<dbReference type="Pfam" id="PF01412">
    <property type="entry name" value="ArfGap"/>
    <property type="match status" value="1"/>
</dbReference>
<organism evidence="7 8">
    <name type="scientific">Carya illinoinensis</name>
    <name type="common">Pecan</name>
    <dbReference type="NCBI Taxonomy" id="32201"/>
    <lineage>
        <taxon>Eukaryota</taxon>
        <taxon>Viridiplantae</taxon>
        <taxon>Streptophyta</taxon>
        <taxon>Embryophyta</taxon>
        <taxon>Tracheophyta</taxon>
        <taxon>Spermatophyta</taxon>
        <taxon>Magnoliopsida</taxon>
        <taxon>eudicotyledons</taxon>
        <taxon>Gunneridae</taxon>
        <taxon>Pentapetalae</taxon>
        <taxon>rosids</taxon>
        <taxon>fabids</taxon>
        <taxon>Fagales</taxon>
        <taxon>Juglandaceae</taxon>
        <taxon>Carya</taxon>
    </lineage>
</organism>
<proteinExistence type="predicted"/>
<dbReference type="Proteomes" id="UP000811246">
    <property type="component" value="Chromosome 10"/>
</dbReference>
<keyword evidence="2 4" id="KW-0863">Zinc-finger</keyword>
<dbReference type="GO" id="GO:0005096">
    <property type="term" value="F:GTPase activator activity"/>
    <property type="evidence" value="ECO:0007669"/>
    <property type="project" value="InterPro"/>
</dbReference>
<keyword evidence="1" id="KW-0479">Metal-binding</keyword>
<evidence type="ECO:0000256" key="5">
    <source>
        <dbReference type="SAM" id="MobiDB-lite"/>
    </source>
</evidence>
<feature type="domain" description="Arf-GAP" evidence="6">
    <location>
        <begin position="11"/>
        <end position="129"/>
    </location>
</feature>
<sequence length="710" mass="78442">MGSKREEERNERIIRGLMKLPPNRRCINCNSLGPQYVCTNFWSFVCTTCSGIHREFTHRVKSVSMAKFTSQEVEALQNGGNQRAREIYLKDWDLQMQRLPDSSNVDKIREFIKNVYEDRIYAGGKTSDKPPRDMQNTRLNEGDTRRASSYHSYSQSPPYDYQYEDRRYGKQPAALTRKPGSDRGHYEGKMSSFIYSPGHLSDKVSEDRFANEGSISRVSDYSVSSAGDPFRSNSESPNFQKDVGFSSPPVRPLRSTLSEVWFHEKNTSSEANAKRDADGIPRAQRTASLGSFGSMDSNSLSRNSYNLGGLTDVVSEPEQSAVTFENKVSTFPQSSIYSQHSGSLDLFQTPLVSEPEPSAASSFDSLQAPAASAAPSLDLFQPSLISPASSVNAYQPPQTFPLSSLDLFEGISQQQSVTNLDKETPQSSVPENGGWATFDTPKPTPSVTHAGNPNPEHLPSSDVGSLEKFDPFSSLDTNMEWPSFQFESVYGPSSTMSNQWHDNLHNVQASTIASTQGWKAFEDTNGHLPLEGNKQGSELQLETRLSSSADQYFGLRELEDSNKEEIQRAASHGGSMDPSVPSHVAMGPFYTPTLPLMGETQSYAMDRKSTNPFDLPNDSNMEQSNMFLDVNSLQAALPSSQLPSTFHGGVSEPWFPQNPVSSYISAAGQGGLTYMAGQAPNPNKIAGLLLRLEETLLHRIIYIFLITISL</sequence>
<dbReference type="SMART" id="SM00105">
    <property type="entry name" value="ArfGap"/>
    <property type="match status" value="1"/>
</dbReference>
<dbReference type="CDD" id="cd08838">
    <property type="entry name" value="ArfGap_AGFG"/>
    <property type="match status" value="1"/>
</dbReference>
<protein>
    <recommendedName>
        <fullName evidence="6">Arf-GAP domain-containing protein</fullName>
    </recommendedName>
</protein>
<dbReference type="GO" id="GO:0008270">
    <property type="term" value="F:zinc ion binding"/>
    <property type="evidence" value="ECO:0007669"/>
    <property type="project" value="UniProtKB-KW"/>
</dbReference>
<dbReference type="InterPro" id="IPR001164">
    <property type="entry name" value="ArfGAP_dom"/>
</dbReference>
<feature type="compositionally biased region" description="Polar residues" evidence="5">
    <location>
        <begin position="418"/>
        <end position="430"/>
    </location>
</feature>